<keyword evidence="2" id="KW-0808">Transferase</keyword>
<keyword evidence="2" id="KW-0012">Acyltransferase</keyword>
<dbReference type="GO" id="GO:0047932">
    <property type="term" value="F:glucosamine N-acetyltransferase activity"/>
    <property type="evidence" value="ECO:0007669"/>
    <property type="project" value="UniProtKB-EC"/>
</dbReference>
<feature type="transmembrane region" description="Helical" evidence="1">
    <location>
        <begin position="63"/>
        <end position="83"/>
    </location>
</feature>
<feature type="transmembrane region" description="Helical" evidence="1">
    <location>
        <begin position="344"/>
        <end position="365"/>
    </location>
</feature>
<dbReference type="PANTHER" id="PTHR31061">
    <property type="entry name" value="LD22376P"/>
    <property type="match status" value="1"/>
</dbReference>
<feature type="transmembrane region" description="Helical" evidence="1">
    <location>
        <begin position="269"/>
        <end position="292"/>
    </location>
</feature>
<dbReference type="NCBIfam" id="NF046061">
    <property type="entry name" value="NagX_SO_3504"/>
    <property type="match status" value="1"/>
</dbReference>
<sequence length="373" mass="41322">MQQQTNYSPTSHRRLASVDALRGFDMFWIIGGESLFAPLLSLTGLGAFAWGQAQMQHSTWHGFTLYDLIFPLFIFLSGVTLGLANKTLRGQSPQLRQSAYKKAVKRLLILVGLGVLYNHGWGASVPPDLSEIRYASVLARIGFAWFFAALIVWHCRPIAQYLIFAGILFGYWLLQLGLGDFSISGSINAAVDQCCLPGITYQGKPYDPEGLLSTLPAVANALAGVFAGRWLHLHGDRPGKLLKGLFLAGITLFALGWTWNLIYPVNKDLWTGSFALVTIGCSLLFLGCFYLFADIWKWRWFTTLFAVIGCNAILVYMASSLVNWTYTSKSLFGGIASVFSSADAGNLVIVIGVLTVQWIILHWLYRRKLFVSP</sequence>
<feature type="transmembrane region" description="Helical" evidence="1">
    <location>
        <begin position="211"/>
        <end position="232"/>
    </location>
</feature>
<keyword evidence="1" id="KW-0472">Membrane</keyword>
<feature type="transmembrane region" description="Helical" evidence="1">
    <location>
        <begin position="27"/>
        <end position="51"/>
    </location>
</feature>
<evidence type="ECO:0000313" key="3">
    <source>
        <dbReference type="Proteomes" id="UP001569428"/>
    </source>
</evidence>
<keyword evidence="1" id="KW-1133">Transmembrane helix</keyword>
<gene>
    <name evidence="2" type="primary">nagX</name>
    <name evidence="2" type="ORF">ACCI49_09175</name>
</gene>
<keyword evidence="3" id="KW-1185">Reference proteome</keyword>
<feature type="transmembrane region" description="Helical" evidence="1">
    <location>
        <begin position="158"/>
        <end position="174"/>
    </location>
</feature>
<reference evidence="2 3" key="1">
    <citation type="submission" date="2024-08" db="EMBL/GenBank/DDBJ databases">
        <authorList>
            <person name="Ishaq N."/>
        </authorList>
    </citation>
    <scope>NUCLEOTIDE SEQUENCE [LARGE SCALE GENOMIC DNA]</scope>
    <source>
        <strain evidence="2 3">DSM 18651</strain>
    </source>
</reference>
<accession>A0ABV4NY97</accession>
<evidence type="ECO:0000256" key="1">
    <source>
        <dbReference type="SAM" id="Phobius"/>
    </source>
</evidence>
<dbReference type="EC" id="2.3.1.3" evidence="2"/>
<feature type="transmembrane region" description="Helical" evidence="1">
    <location>
        <begin position="244"/>
        <end position="263"/>
    </location>
</feature>
<dbReference type="RefSeq" id="WP_371838660.1">
    <property type="nucleotide sequence ID" value="NZ_JBGMEK010000015.1"/>
</dbReference>
<feature type="transmembrane region" description="Helical" evidence="1">
    <location>
        <begin position="304"/>
        <end position="324"/>
    </location>
</feature>
<evidence type="ECO:0000313" key="2">
    <source>
        <dbReference type="EMBL" id="MFA0811091.1"/>
    </source>
</evidence>
<proteinExistence type="predicted"/>
<keyword evidence="1 2" id="KW-0812">Transmembrane</keyword>
<comment type="caution">
    <text evidence="2">The sequence shown here is derived from an EMBL/GenBank/DDBJ whole genome shotgun (WGS) entry which is preliminary data.</text>
</comment>
<protein>
    <submittedName>
        <fullName evidence="2">Transmembrane glucosamine N-acetyltransferase NagX</fullName>
        <ecNumber evidence="2">2.3.1.3</ecNumber>
    </submittedName>
</protein>
<feature type="transmembrane region" description="Helical" evidence="1">
    <location>
        <begin position="132"/>
        <end position="153"/>
    </location>
</feature>
<name>A0ABV4NY97_9GAMM</name>
<organism evidence="2 3">
    <name type="scientific">Microbulbifer epialgicus</name>
    <dbReference type="NCBI Taxonomy" id="393907"/>
    <lineage>
        <taxon>Bacteria</taxon>
        <taxon>Pseudomonadati</taxon>
        <taxon>Pseudomonadota</taxon>
        <taxon>Gammaproteobacteria</taxon>
        <taxon>Cellvibrionales</taxon>
        <taxon>Microbulbiferaceae</taxon>
        <taxon>Microbulbifer</taxon>
    </lineage>
</organism>
<dbReference type="PANTHER" id="PTHR31061:SF24">
    <property type="entry name" value="LD22376P"/>
    <property type="match status" value="1"/>
</dbReference>
<feature type="transmembrane region" description="Helical" evidence="1">
    <location>
        <begin position="103"/>
        <end position="120"/>
    </location>
</feature>
<dbReference type="EMBL" id="JBGMEK010000015">
    <property type="protein sequence ID" value="MFA0811091.1"/>
    <property type="molecule type" value="Genomic_DNA"/>
</dbReference>
<dbReference type="Proteomes" id="UP001569428">
    <property type="component" value="Unassembled WGS sequence"/>
</dbReference>